<dbReference type="PRINTS" id="PR00298">
    <property type="entry name" value="CHAPERONIN60"/>
</dbReference>
<proteinExistence type="inferred from homology"/>
<dbReference type="InterPro" id="IPR027410">
    <property type="entry name" value="TCP-1-like_intermed_sf"/>
</dbReference>
<dbReference type="InterPro" id="IPR018370">
    <property type="entry name" value="Chaperonin_Cpn60_CS"/>
</dbReference>
<comment type="similarity">
    <text evidence="1">Belongs to the chaperonin (HSP60) family.</text>
</comment>
<dbReference type="InterPro" id="IPR027413">
    <property type="entry name" value="GROEL-like_equatorial_sf"/>
</dbReference>
<feature type="non-terminal residue" evidence="6">
    <location>
        <position position="1"/>
    </location>
</feature>
<dbReference type="InterPro" id="IPR001844">
    <property type="entry name" value="Cpn60/GroEL"/>
</dbReference>
<dbReference type="SUPFAM" id="SSF52029">
    <property type="entry name" value="GroEL apical domain-like"/>
    <property type="match status" value="1"/>
</dbReference>
<comment type="caution">
    <text evidence="6">The sequence shown here is derived from an EMBL/GenBank/DDBJ whole genome shotgun (WGS) entry which is preliminary data.</text>
</comment>
<protein>
    <recommendedName>
        <fullName evidence="7">60 kDa chaperonin</fullName>
    </recommendedName>
</protein>
<keyword evidence="2" id="KW-0547">Nucleotide-binding</keyword>
<sequence>PGFGDRRKEMLADIAVVTGGQMISEELGLKLENTEVKMLGSAHQVKVNKEETIIIDGKGDTAEIKKREAQIRIQIEETTSDYDSEKLQERLGKMVGGVAVIKVGAATETELKEKKHRVEDALSATKAAVEEGIIAGGGAVLLNIIPALQGLKLEGDQQIGAKIIIKALEAPTKQIATNGGYEGSVIVEKLKGKENGIGFDVTAGEFVDMIKAGIVDPVKVTRSALQNAASIGGMILTTECLVTDKPEEKKDTGMPPGGMPPGGMGGMY</sequence>
<organism evidence="6">
    <name type="scientific">marine sediment metagenome</name>
    <dbReference type="NCBI Taxonomy" id="412755"/>
    <lineage>
        <taxon>unclassified sequences</taxon>
        <taxon>metagenomes</taxon>
        <taxon>ecological metagenomes</taxon>
    </lineage>
</organism>
<dbReference type="PANTHER" id="PTHR45633">
    <property type="entry name" value="60 KDA HEAT SHOCK PROTEIN, MITOCHONDRIAL"/>
    <property type="match status" value="1"/>
</dbReference>
<dbReference type="FunFam" id="3.50.7.10:FF:000001">
    <property type="entry name" value="60 kDa chaperonin"/>
    <property type="match status" value="1"/>
</dbReference>
<gene>
    <name evidence="6" type="ORF">S01H1_01020</name>
</gene>
<dbReference type="InterPro" id="IPR027409">
    <property type="entry name" value="GroEL-like_apical_dom_sf"/>
</dbReference>
<dbReference type="GO" id="GO:0042026">
    <property type="term" value="P:protein refolding"/>
    <property type="evidence" value="ECO:0007669"/>
    <property type="project" value="InterPro"/>
</dbReference>
<dbReference type="NCBIfam" id="NF009487">
    <property type="entry name" value="PRK12849.1"/>
    <property type="match status" value="1"/>
</dbReference>
<dbReference type="PROSITE" id="PS00296">
    <property type="entry name" value="CHAPERONINS_CPN60"/>
    <property type="match status" value="1"/>
</dbReference>
<dbReference type="InterPro" id="IPR002423">
    <property type="entry name" value="Cpn60/GroEL/TCP-1"/>
</dbReference>
<evidence type="ECO:0000313" key="6">
    <source>
        <dbReference type="EMBL" id="GAF76892.1"/>
    </source>
</evidence>
<evidence type="ECO:0008006" key="7">
    <source>
        <dbReference type="Google" id="ProtNLM"/>
    </source>
</evidence>
<feature type="region of interest" description="Disordered" evidence="5">
    <location>
        <begin position="246"/>
        <end position="268"/>
    </location>
</feature>
<accession>X0SLX5</accession>
<evidence type="ECO:0000256" key="3">
    <source>
        <dbReference type="ARBA" id="ARBA00022840"/>
    </source>
</evidence>
<dbReference type="Gene3D" id="3.30.260.10">
    <property type="entry name" value="TCP-1-like chaperonin intermediate domain"/>
    <property type="match status" value="1"/>
</dbReference>
<dbReference type="AlphaFoldDB" id="X0SLX5"/>
<evidence type="ECO:0000256" key="5">
    <source>
        <dbReference type="SAM" id="MobiDB-lite"/>
    </source>
</evidence>
<dbReference type="GO" id="GO:0005524">
    <property type="term" value="F:ATP binding"/>
    <property type="evidence" value="ECO:0007669"/>
    <property type="project" value="UniProtKB-KW"/>
</dbReference>
<keyword evidence="3" id="KW-0067">ATP-binding</keyword>
<dbReference type="Pfam" id="PF00118">
    <property type="entry name" value="Cpn60_TCP1"/>
    <property type="match status" value="1"/>
</dbReference>
<dbReference type="Gene3D" id="1.10.560.10">
    <property type="entry name" value="GroEL-like equatorial domain"/>
    <property type="match status" value="1"/>
</dbReference>
<dbReference type="EMBL" id="BARS01000410">
    <property type="protein sequence ID" value="GAF76892.1"/>
    <property type="molecule type" value="Genomic_DNA"/>
</dbReference>
<evidence type="ECO:0000256" key="2">
    <source>
        <dbReference type="ARBA" id="ARBA00022741"/>
    </source>
</evidence>
<evidence type="ECO:0000256" key="1">
    <source>
        <dbReference type="ARBA" id="ARBA00006607"/>
    </source>
</evidence>
<reference evidence="6" key="1">
    <citation type="journal article" date="2014" name="Front. Microbiol.">
        <title>High frequency of phylogenetically diverse reductive dehalogenase-homologous genes in deep subseafloor sedimentary metagenomes.</title>
        <authorList>
            <person name="Kawai M."/>
            <person name="Futagami T."/>
            <person name="Toyoda A."/>
            <person name="Takaki Y."/>
            <person name="Nishi S."/>
            <person name="Hori S."/>
            <person name="Arai W."/>
            <person name="Tsubouchi T."/>
            <person name="Morono Y."/>
            <person name="Uchiyama I."/>
            <person name="Ito T."/>
            <person name="Fujiyama A."/>
            <person name="Inagaki F."/>
            <person name="Takami H."/>
        </authorList>
    </citation>
    <scope>NUCLEOTIDE SEQUENCE</scope>
    <source>
        <strain evidence="6">Expedition CK06-06</strain>
    </source>
</reference>
<name>X0SLX5_9ZZZZ</name>
<dbReference type="GO" id="GO:0140662">
    <property type="term" value="F:ATP-dependent protein folding chaperone"/>
    <property type="evidence" value="ECO:0007669"/>
    <property type="project" value="InterPro"/>
</dbReference>
<dbReference type="SUPFAM" id="SSF48592">
    <property type="entry name" value="GroEL equatorial domain-like"/>
    <property type="match status" value="1"/>
</dbReference>
<evidence type="ECO:0000256" key="4">
    <source>
        <dbReference type="ARBA" id="ARBA00023186"/>
    </source>
</evidence>
<dbReference type="Gene3D" id="3.50.7.10">
    <property type="entry name" value="GroEL"/>
    <property type="match status" value="1"/>
</dbReference>
<keyword evidence="4" id="KW-0143">Chaperone</keyword>